<feature type="region of interest" description="Disordered" evidence="1">
    <location>
        <begin position="67"/>
        <end position="122"/>
    </location>
</feature>
<gene>
    <name evidence="3" type="ORF">B296_00006369</name>
</gene>
<dbReference type="InterPro" id="IPR011009">
    <property type="entry name" value="Kinase-like_dom_sf"/>
</dbReference>
<dbReference type="PROSITE" id="PS50011">
    <property type="entry name" value="PROTEIN_KINASE_DOM"/>
    <property type="match status" value="1"/>
</dbReference>
<dbReference type="Gene3D" id="1.10.510.10">
    <property type="entry name" value="Transferase(Phosphotransferase) domain 1"/>
    <property type="match status" value="1"/>
</dbReference>
<dbReference type="SUPFAM" id="SSF56112">
    <property type="entry name" value="Protein kinase-like (PK-like)"/>
    <property type="match status" value="1"/>
</dbReference>
<accession>A0A427APJ7</accession>
<dbReference type="InterPro" id="IPR000719">
    <property type="entry name" value="Prot_kinase_dom"/>
</dbReference>
<dbReference type="Proteomes" id="UP000287651">
    <property type="component" value="Unassembled WGS sequence"/>
</dbReference>
<evidence type="ECO:0000313" key="3">
    <source>
        <dbReference type="EMBL" id="RRT78148.1"/>
    </source>
</evidence>
<dbReference type="PANTHER" id="PTHR46863">
    <property type="entry name" value="OS09G0572100 PROTEIN"/>
    <property type="match status" value="1"/>
</dbReference>
<dbReference type="EMBL" id="AMZH03001749">
    <property type="protein sequence ID" value="RRT78148.1"/>
    <property type="molecule type" value="Genomic_DNA"/>
</dbReference>
<feature type="compositionally biased region" description="Low complexity" evidence="1">
    <location>
        <begin position="103"/>
        <end position="122"/>
    </location>
</feature>
<dbReference type="Pfam" id="PF00069">
    <property type="entry name" value="Pkinase"/>
    <property type="match status" value="1"/>
</dbReference>
<dbReference type="AlphaFoldDB" id="A0A427APJ7"/>
<comment type="caution">
    <text evidence="3">The sequence shown here is derived from an EMBL/GenBank/DDBJ whole genome shotgun (WGS) entry which is preliminary data.</text>
</comment>
<proteinExistence type="predicted"/>
<dbReference type="PANTHER" id="PTHR46863:SF1">
    <property type="entry name" value="PROTEIN KINASE SUPERFAMILY PROTEIN"/>
    <property type="match status" value="1"/>
</dbReference>
<protein>
    <recommendedName>
        <fullName evidence="2">Protein kinase domain-containing protein</fullName>
    </recommendedName>
</protein>
<evidence type="ECO:0000256" key="1">
    <source>
        <dbReference type="SAM" id="MobiDB-lite"/>
    </source>
</evidence>
<dbReference type="GO" id="GO:0005524">
    <property type="term" value="F:ATP binding"/>
    <property type="evidence" value="ECO:0007669"/>
    <property type="project" value="InterPro"/>
</dbReference>
<name>A0A427APJ7_ENSVE</name>
<feature type="domain" description="Protein kinase" evidence="2">
    <location>
        <begin position="154"/>
        <end position="463"/>
    </location>
</feature>
<dbReference type="GO" id="GO:0004672">
    <property type="term" value="F:protein kinase activity"/>
    <property type="evidence" value="ECO:0007669"/>
    <property type="project" value="InterPro"/>
</dbReference>
<dbReference type="Gene3D" id="3.30.200.20">
    <property type="entry name" value="Phosphorylase Kinase, domain 1"/>
    <property type="match status" value="1"/>
</dbReference>
<evidence type="ECO:0000313" key="4">
    <source>
        <dbReference type="Proteomes" id="UP000287651"/>
    </source>
</evidence>
<sequence length="485" mass="51903">MVEKTGSKTLKGGRATYTWAVCVLPVTLCSGARLSAAVTLEKKANGAFHGQMLEIYITIRAQGRAATMASQPRSRSHSKSSASSGEVRAGTGSRPPTSDHSDSSSAPKPSSSSSTSAASSSSSSSSVLSLASLRGALPEAPAVYPFPELCAATNNFLAKRLPGSSSSAWRCVIRGRDVVVIQRRLRRHPRELPARLSALGRSHHSSLVRLLGASPSGDHVYLVYEFVPGASLAECLRNPRNPGFTPLSSWVSRVQVATDVAQALEYIHRHSSAAAGVHNRLKSSAVIVTEPDLRAKICHFGAVDLAGEVPDTVADEAEAISISSPSTRKGSNEKQKQIEGARGYMAPELLAVGVVSRRSDVFAFGAVLLELLSGEEPLKYRYDKDRKSFEVVSLIETAREAVAAEGEERRGRVRQWVDGRLRDSFPVGAAEKLIRVALRCVEADAAGRPDMTWAAGKVSKLYLESKVWAERVSVPTAFSVSMAPR</sequence>
<evidence type="ECO:0000259" key="2">
    <source>
        <dbReference type="PROSITE" id="PS50011"/>
    </source>
</evidence>
<organism evidence="3 4">
    <name type="scientific">Ensete ventricosum</name>
    <name type="common">Abyssinian banana</name>
    <name type="synonym">Musa ensete</name>
    <dbReference type="NCBI Taxonomy" id="4639"/>
    <lineage>
        <taxon>Eukaryota</taxon>
        <taxon>Viridiplantae</taxon>
        <taxon>Streptophyta</taxon>
        <taxon>Embryophyta</taxon>
        <taxon>Tracheophyta</taxon>
        <taxon>Spermatophyta</taxon>
        <taxon>Magnoliopsida</taxon>
        <taxon>Liliopsida</taxon>
        <taxon>Zingiberales</taxon>
        <taxon>Musaceae</taxon>
        <taxon>Ensete</taxon>
    </lineage>
</organism>
<reference evidence="3 4" key="1">
    <citation type="journal article" date="2014" name="Agronomy (Basel)">
        <title>A Draft Genome Sequence for Ensete ventricosum, the Drought-Tolerant Tree Against Hunger.</title>
        <authorList>
            <person name="Harrison J."/>
            <person name="Moore K.A."/>
            <person name="Paszkiewicz K."/>
            <person name="Jones T."/>
            <person name="Grant M."/>
            <person name="Ambacheew D."/>
            <person name="Muzemil S."/>
            <person name="Studholme D.J."/>
        </authorList>
    </citation>
    <scope>NUCLEOTIDE SEQUENCE [LARGE SCALE GENOMIC DNA]</scope>
</reference>